<protein>
    <submittedName>
        <fullName evidence="1">Uncharacterized protein</fullName>
    </submittedName>
</protein>
<evidence type="ECO:0000313" key="1">
    <source>
        <dbReference type="EMBL" id="GAG40317.1"/>
    </source>
</evidence>
<dbReference type="AlphaFoldDB" id="X0XYN6"/>
<gene>
    <name evidence="1" type="ORF">S01H1_62261</name>
</gene>
<feature type="non-terminal residue" evidence="1">
    <location>
        <position position="1"/>
    </location>
</feature>
<name>X0XYN6_9ZZZZ</name>
<organism evidence="1">
    <name type="scientific">marine sediment metagenome</name>
    <dbReference type="NCBI Taxonomy" id="412755"/>
    <lineage>
        <taxon>unclassified sequences</taxon>
        <taxon>metagenomes</taxon>
        <taxon>ecological metagenomes</taxon>
    </lineage>
</organism>
<proteinExistence type="predicted"/>
<sequence>PYAAPDVIERFYAVQDLTENKIYILFKRPDDNNYFIGAKVYVSVGGGDWVWKKIVGHVTPSVKLASGIDDTVTTIPFDNSTLYGSFPSSGSFWIEDELITYTGISGDPDYEFTGCTRGTNNVAHTIDKYCMLKDTNTEFITFEDSEVGQIWTVKGVSVTVYNLAANFASSPTKAVTIA</sequence>
<dbReference type="EMBL" id="BARS01040884">
    <property type="protein sequence ID" value="GAG40317.1"/>
    <property type="molecule type" value="Genomic_DNA"/>
</dbReference>
<comment type="caution">
    <text evidence="1">The sequence shown here is derived from an EMBL/GenBank/DDBJ whole genome shotgun (WGS) entry which is preliminary data.</text>
</comment>
<reference evidence="1" key="1">
    <citation type="journal article" date="2014" name="Front. Microbiol.">
        <title>High frequency of phylogenetically diverse reductive dehalogenase-homologous genes in deep subseafloor sedimentary metagenomes.</title>
        <authorList>
            <person name="Kawai M."/>
            <person name="Futagami T."/>
            <person name="Toyoda A."/>
            <person name="Takaki Y."/>
            <person name="Nishi S."/>
            <person name="Hori S."/>
            <person name="Arai W."/>
            <person name="Tsubouchi T."/>
            <person name="Morono Y."/>
            <person name="Uchiyama I."/>
            <person name="Ito T."/>
            <person name="Fujiyama A."/>
            <person name="Inagaki F."/>
            <person name="Takami H."/>
        </authorList>
    </citation>
    <scope>NUCLEOTIDE SEQUENCE</scope>
    <source>
        <strain evidence="1">Expedition CK06-06</strain>
    </source>
</reference>
<accession>X0XYN6</accession>